<evidence type="ECO:0000313" key="1">
    <source>
        <dbReference type="EMBL" id="OAD19943.1"/>
    </source>
</evidence>
<sequence>MKKVWTLGLILCLNTLITSIVLADVLPTSPFLINQADVNAQDCQAHFNQLLKNQPLSHRLAEFRKAVCLFHQSLSDRLKIENAISLLQDLQTQGLWASQQNLAALMEGLLQCRLAKQAINKKTPLAESDFCTARRGAIASFADINWAYARFDYEAKSSKNVDDLLDEMASCYSSKNGPLNPAFNERCQLLRLPEKRITAIIDNEADTVLEDQLGAKSSLARIFLENKKLAESSLKRAKVAVKVLKQDSDHIVKVYDALKAHYDEKISTVVTHTLSDYKKAYSVGKSIIDRYAQWQQGLLRDKNRDLSLDLTGASDQYGKDGVNGRVREQSTAMAQMLDQAQKIPELIKELQQKALETRNRALQLCQIYYCEMGKAGFLRYDVLLKACEPDEMRANPLCQIGDQSKDAPFNVSQFCQEEVGFKFAKMQMNDEESERCFKR</sequence>
<organism evidence="1 2">
    <name type="scientific">Candidatus Thiomargarita nelsonii</name>
    <dbReference type="NCBI Taxonomy" id="1003181"/>
    <lineage>
        <taxon>Bacteria</taxon>
        <taxon>Pseudomonadati</taxon>
        <taxon>Pseudomonadota</taxon>
        <taxon>Gammaproteobacteria</taxon>
        <taxon>Thiotrichales</taxon>
        <taxon>Thiotrichaceae</taxon>
        <taxon>Thiomargarita</taxon>
    </lineage>
</organism>
<name>A0A0A6NXM0_9GAMM</name>
<gene>
    <name evidence="1" type="ORF">THIOM_004382</name>
</gene>
<keyword evidence="2" id="KW-1185">Reference proteome</keyword>
<dbReference type="EMBL" id="LUTY01002603">
    <property type="protein sequence ID" value="OAD19943.1"/>
    <property type="molecule type" value="Genomic_DNA"/>
</dbReference>
<dbReference type="AlphaFoldDB" id="A0A0A6NXM0"/>
<evidence type="ECO:0000313" key="2">
    <source>
        <dbReference type="Proteomes" id="UP000076962"/>
    </source>
</evidence>
<reference evidence="1 2" key="1">
    <citation type="submission" date="2016-05" db="EMBL/GenBank/DDBJ databases">
        <title>Single-cell genome of chain-forming Candidatus Thiomargarita nelsonii and comparison to other large sulfur-oxidizing bacteria.</title>
        <authorList>
            <person name="Winkel M."/>
            <person name="Salman V."/>
            <person name="Woyke T."/>
            <person name="Schulz-Vogt H."/>
            <person name="Richter M."/>
            <person name="Flood B."/>
            <person name="Bailey J."/>
            <person name="Amann R."/>
            <person name="Mussmann M."/>
        </authorList>
    </citation>
    <scope>NUCLEOTIDE SEQUENCE [LARGE SCALE GENOMIC DNA]</scope>
    <source>
        <strain evidence="1 2">THI036</strain>
    </source>
</reference>
<accession>A0A0A6NXM0</accession>
<proteinExistence type="predicted"/>
<comment type="caution">
    <text evidence="1">The sequence shown here is derived from an EMBL/GenBank/DDBJ whole genome shotgun (WGS) entry which is preliminary data.</text>
</comment>
<dbReference type="Proteomes" id="UP000076962">
    <property type="component" value="Unassembled WGS sequence"/>
</dbReference>
<protein>
    <submittedName>
        <fullName evidence="1">Uncharacterized protein</fullName>
    </submittedName>
</protein>